<protein>
    <submittedName>
        <fullName evidence="2">Uncharacterized protein</fullName>
    </submittedName>
</protein>
<reference evidence="2 3" key="1">
    <citation type="submission" date="2017-12" db="EMBL/GenBank/DDBJ databases">
        <title>Comparative genomics of Botrytis spp.</title>
        <authorList>
            <person name="Valero-Jimenez C.A."/>
            <person name="Tapia P."/>
            <person name="Veloso J."/>
            <person name="Silva-Moreno E."/>
            <person name="Staats M."/>
            <person name="Valdes J.H."/>
            <person name="Van Kan J.A.L."/>
        </authorList>
    </citation>
    <scope>NUCLEOTIDE SEQUENCE [LARGE SCALE GENOMIC DNA]</scope>
    <source>
        <strain evidence="2 3">MUCL3349</strain>
    </source>
</reference>
<evidence type="ECO:0000313" key="2">
    <source>
        <dbReference type="EMBL" id="TGO90536.1"/>
    </source>
</evidence>
<evidence type="ECO:0000313" key="3">
    <source>
        <dbReference type="Proteomes" id="UP000297280"/>
    </source>
</evidence>
<dbReference type="AlphaFoldDB" id="A0A4Z1L1G3"/>
<gene>
    <name evidence="2" type="ORF">BPOR_0060g00090</name>
</gene>
<keyword evidence="1" id="KW-0175">Coiled coil</keyword>
<keyword evidence="3" id="KW-1185">Reference proteome</keyword>
<dbReference type="Proteomes" id="UP000297280">
    <property type="component" value="Unassembled WGS sequence"/>
</dbReference>
<sequence>MEYEKLPDAGPWNIWRTGKLHSEKANMDADVTDKRNLPPVLLYSEYNVAHSGLSKGKYLILDPSGNATSSQFSIGFRIRVSKKTNQEMLVVFTGFVSKTMTEDRLLVDDETFSRSKKYFWAISILKELHVRISKNVEETERVMEDPRIRSGTASTSLGLNCEDIRKKLKALQDIANRLSDEREEALALRDGLFNASGVMESQASTQLGENIKLLTFVSIFFLSLSFSIVQSILHPLENFNRFNNLCYGLQSRQFDVPVPSVAPEADEPVYHANERRK</sequence>
<organism evidence="2 3">
    <name type="scientific">Botrytis porri</name>
    <dbReference type="NCBI Taxonomy" id="87229"/>
    <lineage>
        <taxon>Eukaryota</taxon>
        <taxon>Fungi</taxon>
        <taxon>Dikarya</taxon>
        <taxon>Ascomycota</taxon>
        <taxon>Pezizomycotina</taxon>
        <taxon>Leotiomycetes</taxon>
        <taxon>Helotiales</taxon>
        <taxon>Sclerotiniaceae</taxon>
        <taxon>Botrytis</taxon>
    </lineage>
</organism>
<feature type="coiled-coil region" evidence="1">
    <location>
        <begin position="161"/>
        <end position="188"/>
    </location>
</feature>
<dbReference type="OrthoDB" id="426293at2759"/>
<proteinExistence type="predicted"/>
<accession>A0A4Z1L1G3</accession>
<name>A0A4Z1L1G3_9HELO</name>
<evidence type="ECO:0000256" key="1">
    <source>
        <dbReference type="SAM" id="Coils"/>
    </source>
</evidence>
<comment type="caution">
    <text evidence="2">The sequence shown here is derived from an EMBL/GenBank/DDBJ whole genome shotgun (WGS) entry which is preliminary data.</text>
</comment>
<dbReference type="EMBL" id="PQXO01000060">
    <property type="protein sequence ID" value="TGO90536.1"/>
    <property type="molecule type" value="Genomic_DNA"/>
</dbReference>